<sequence length="61" mass="6603">MSMFTRPRNFMAMQSTGYVGSGYPGSGYLSVPDLQYSLAYQGSMISPTPSGNFHVNNPAFS</sequence>
<accession>A0A2I0W3X6</accession>
<name>A0A2I0W3X6_9ASPA</name>
<evidence type="ECO:0000313" key="2">
    <source>
        <dbReference type="Proteomes" id="UP000233837"/>
    </source>
</evidence>
<proteinExistence type="predicted"/>
<gene>
    <name evidence="1" type="ORF">MA16_Dca007101</name>
</gene>
<organism evidence="1 2">
    <name type="scientific">Dendrobium catenatum</name>
    <dbReference type="NCBI Taxonomy" id="906689"/>
    <lineage>
        <taxon>Eukaryota</taxon>
        <taxon>Viridiplantae</taxon>
        <taxon>Streptophyta</taxon>
        <taxon>Embryophyta</taxon>
        <taxon>Tracheophyta</taxon>
        <taxon>Spermatophyta</taxon>
        <taxon>Magnoliopsida</taxon>
        <taxon>Liliopsida</taxon>
        <taxon>Asparagales</taxon>
        <taxon>Orchidaceae</taxon>
        <taxon>Epidendroideae</taxon>
        <taxon>Malaxideae</taxon>
        <taxon>Dendrobiinae</taxon>
        <taxon>Dendrobium</taxon>
    </lineage>
</organism>
<reference evidence="1 2" key="2">
    <citation type="journal article" date="2017" name="Nature">
        <title>The Apostasia genome and the evolution of orchids.</title>
        <authorList>
            <person name="Zhang G.Q."/>
            <person name="Liu K.W."/>
            <person name="Li Z."/>
            <person name="Lohaus R."/>
            <person name="Hsiao Y.Y."/>
            <person name="Niu S.C."/>
            <person name="Wang J.Y."/>
            <person name="Lin Y.C."/>
            <person name="Xu Q."/>
            <person name="Chen L.J."/>
            <person name="Yoshida K."/>
            <person name="Fujiwara S."/>
            <person name="Wang Z.W."/>
            <person name="Zhang Y.Q."/>
            <person name="Mitsuda N."/>
            <person name="Wang M."/>
            <person name="Liu G.H."/>
            <person name="Pecoraro L."/>
            <person name="Huang H.X."/>
            <person name="Xiao X.J."/>
            <person name="Lin M."/>
            <person name="Wu X.Y."/>
            <person name="Wu W.L."/>
            <person name="Chen Y.Y."/>
            <person name="Chang S.B."/>
            <person name="Sakamoto S."/>
            <person name="Ohme-Takagi M."/>
            <person name="Yagi M."/>
            <person name="Zeng S.J."/>
            <person name="Shen C.Y."/>
            <person name="Yeh C.M."/>
            <person name="Luo Y.B."/>
            <person name="Tsai W.C."/>
            <person name="Van de Peer Y."/>
            <person name="Liu Z.J."/>
        </authorList>
    </citation>
    <scope>NUCLEOTIDE SEQUENCE [LARGE SCALE GENOMIC DNA]</scope>
    <source>
        <tissue evidence="1">The whole plant</tissue>
    </source>
</reference>
<dbReference type="AlphaFoldDB" id="A0A2I0W3X6"/>
<evidence type="ECO:0000313" key="1">
    <source>
        <dbReference type="EMBL" id="PKU70350.1"/>
    </source>
</evidence>
<dbReference type="EMBL" id="KZ502938">
    <property type="protein sequence ID" value="PKU70350.1"/>
    <property type="molecule type" value="Genomic_DNA"/>
</dbReference>
<dbReference type="Proteomes" id="UP000233837">
    <property type="component" value="Unassembled WGS sequence"/>
</dbReference>
<keyword evidence="2" id="KW-1185">Reference proteome</keyword>
<protein>
    <submittedName>
        <fullName evidence="1">Uncharacterized protein</fullName>
    </submittedName>
</protein>
<reference evidence="1 2" key="1">
    <citation type="journal article" date="2016" name="Sci. Rep.">
        <title>The Dendrobium catenatum Lindl. genome sequence provides insights into polysaccharide synthase, floral development and adaptive evolution.</title>
        <authorList>
            <person name="Zhang G.Q."/>
            <person name="Xu Q."/>
            <person name="Bian C."/>
            <person name="Tsai W.C."/>
            <person name="Yeh C.M."/>
            <person name="Liu K.W."/>
            <person name="Yoshida K."/>
            <person name="Zhang L.S."/>
            <person name="Chang S.B."/>
            <person name="Chen F."/>
            <person name="Shi Y."/>
            <person name="Su Y.Y."/>
            <person name="Zhang Y.Q."/>
            <person name="Chen L.J."/>
            <person name="Yin Y."/>
            <person name="Lin M."/>
            <person name="Huang H."/>
            <person name="Deng H."/>
            <person name="Wang Z.W."/>
            <person name="Zhu S.L."/>
            <person name="Zhao X."/>
            <person name="Deng C."/>
            <person name="Niu S.C."/>
            <person name="Huang J."/>
            <person name="Wang M."/>
            <person name="Liu G.H."/>
            <person name="Yang H.J."/>
            <person name="Xiao X.J."/>
            <person name="Hsiao Y.Y."/>
            <person name="Wu W.L."/>
            <person name="Chen Y.Y."/>
            <person name="Mitsuda N."/>
            <person name="Ohme-Takagi M."/>
            <person name="Luo Y.B."/>
            <person name="Van de Peer Y."/>
            <person name="Liu Z.J."/>
        </authorList>
    </citation>
    <scope>NUCLEOTIDE SEQUENCE [LARGE SCALE GENOMIC DNA]</scope>
    <source>
        <tissue evidence="1">The whole plant</tissue>
    </source>
</reference>